<evidence type="ECO:0000256" key="1">
    <source>
        <dbReference type="ARBA" id="ARBA00004651"/>
    </source>
</evidence>
<evidence type="ECO:0000256" key="3">
    <source>
        <dbReference type="ARBA" id="ARBA00022519"/>
    </source>
</evidence>
<feature type="domain" description="Threonine/Serine exporter ThrE" evidence="9">
    <location>
        <begin position="4"/>
        <end position="131"/>
    </location>
</feature>
<comment type="caution">
    <text evidence="10">The sequence shown here is derived from an EMBL/GenBank/DDBJ whole genome shotgun (WGS) entry which is preliminary data.</text>
</comment>
<proteinExistence type="inferred from homology"/>
<reference evidence="10 11" key="1">
    <citation type="submission" date="2020-01" db="EMBL/GenBank/DDBJ databases">
        <title>A novel Bacillus sp. from Pasinler.</title>
        <authorList>
            <person name="Adiguzel A."/>
            <person name="Ay H."/>
            <person name="Baltaci M.O."/>
        </authorList>
    </citation>
    <scope>NUCLEOTIDE SEQUENCE [LARGE SCALE GENOMIC DNA]</scope>
    <source>
        <strain evidence="10 11">P1</strain>
    </source>
</reference>
<protein>
    <submittedName>
        <fullName evidence="10">Threonine/serine exporter</fullName>
    </submittedName>
</protein>
<dbReference type="InterPro" id="IPR050539">
    <property type="entry name" value="ThrE_Dicarb/AminoAcid_Exp"/>
</dbReference>
<feature type="transmembrane region" description="Helical" evidence="8">
    <location>
        <begin position="76"/>
        <end position="95"/>
    </location>
</feature>
<evidence type="ECO:0000256" key="8">
    <source>
        <dbReference type="SAM" id="Phobius"/>
    </source>
</evidence>
<keyword evidence="2" id="KW-1003">Cell membrane</keyword>
<sequence>MIAQLVTSFIASSGFGIIFNAPKQAILKCGFVGMLGWMIYYLLVEYAIDSVFASFVASFFIAVISYYFARKFKTPVIIFTVGGIIPLVPGGLAYNATRHFVLNDYSTAIQLAAKVLLIAGAIAMGIIFSEVFNQLIRNIQLKLRTKSKVQS</sequence>
<dbReference type="Pfam" id="PF12821">
    <property type="entry name" value="ThrE_2"/>
    <property type="match status" value="1"/>
</dbReference>
<keyword evidence="3" id="KW-0997">Cell inner membrane</keyword>
<feature type="transmembrane region" description="Helical" evidence="8">
    <location>
        <begin position="50"/>
        <end position="69"/>
    </location>
</feature>
<comment type="similarity">
    <text evidence="7">Belongs to the ThrE exporter (TC 2.A.79) family.</text>
</comment>
<organism evidence="10 11">
    <name type="scientific">Pallidibacillus pasinlerensis</name>
    <dbReference type="NCBI Taxonomy" id="2703818"/>
    <lineage>
        <taxon>Bacteria</taxon>
        <taxon>Bacillati</taxon>
        <taxon>Bacillota</taxon>
        <taxon>Bacilli</taxon>
        <taxon>Bacillales</taxon>
        <taxon>Bacillaceae</taxon>
        <taxon>Pallidibacillus</taxon>
    </lineage>
</organism>
<evidence type="ECO:0000256" key="4">
    <source>
        <dbReference type="ARBA" id="ARBA00022692"/>
    </source>
</evidence>
<name>A0ABX0AAE8_9BACI</name>
<evidence type="ECO:0000256" key="6">
    <source>
        <dbReference type="ARBA" id="ARBA00023136"/>
    </source>
</evidence>
<evidence type="ECO:0000259" key="9">
    <source>
        <dbReference type="Pfam" id="PF12821"/>
    </source>
</evidence>
<accession>A0ABX0AAE8</accession>
<keyword evidence="6 8" id="KW-0472">Membrane</keyword>
<dbReference type="InterPro" id="IPR024528">
    <property type="entry name" value="ThrE_2"/>
</dbReference>
<dbReference type="PANTHER" id="PTHR34390">
    <property type="entry name" value="UPF0442 PROTEIN YJJB-RELATED"/>
    <property type="match status" value="1"/>
</dbReference>
<dbReference type="Proteomes" id="UP000743899">
    <property type="component" value="Unassembled WGS sequence"/>
</dbReference>
<evidence type="ECO:0000256" key="7">
    <source>
        <dbReference type="ARBA" id="ARBA00034125"/>
    </source>
</evidence>
<dbReference type="PANTHER" id="PTHR34390:SF1">
    <property type="entry name" value="SUCCINATE TRANSPORTER SUBUNIT YJJB-RELATED"/>
    <property type="match status" value="1"/>
</dbReference>
<keyword evidence="4 8" id="KW-0812">Transmembrane</keyword>
<keyword evidence="5 8" id="KW-1133">Transmembrane helix</keyword>
<keyword evidence="11" id="KW-1185">Reference proteome</keyword>
<evidence type="ECO:0000313" key="11">
    <source>
        <dbReference type="Proteomes" id="UP000743899"/>
    </source>
</evidence>
<dbReference type="EMBL" id="JAACYS010000049">
    <property type="protein sequence ID" value="NCU18173.1"/>
    <property type="molecule type" value="Genomic_DNA"/>
</dbReference>
<evidence type="ECO:0000256" key="2">
    <source>
        <dbReference type="ARBA" id="ARBA00022475"/>
    </source>
</evidence>
<comment type="subcellular location">
    <subcellularLocation>
        <location evidence="1">Cell membrane</location>
        <topology evidence="1">Multi-pass membrane protein</topology>
    </subcellularLocation>
</comment>
<dbReference type="RefSeq" id="WP_161921003.1">
    <property type="nucleotide sequence ID" value="NZ_JAACYS010000049.1"/>
</dbReference>
<evidence type="ECO:0000313" key="10">
    <source>
        <dbReference type="EMBL" id="NCU18173.1"/>
    </source>
</evidence>
<gene>
    <name evidence="10" type="ORF">GW534_10645</name>
</gene>
<evidence type="ECO:0000256" key="5">
    <source>
        <dbReference type="ARBA" id="ARBA00022989"/>
    </source>
</evidence>
<feature type="transmembrane region" description="Helical" evidence="8">
    <location>
        <begin position="115"/>
        <end position="136"/>
    </location>
</feature>